<dbReference type="SUPFAM" id="SSF51215">
    <property type="entry name" value="Regulatory protein AraC"/>
    <property type="match status" value="1"/>
</dbReference>
<keyword evidence="1" id="KW-0805">Transcription regulation</keyword>
<dbReference type="PROSITE" id="PS01124">
    <property type="entry name" value="HTH_ARAC_FAMILY_2"/>
    <property type="match status" value="1"/>
</dbReference>
<feature type="domain" description="HTH araC/xylS-type" evidence="5">
    <location>
        <begin position="151"/>
        <end position="249"/>
    </location>
</feature>
<proteinExistence type="predicted"/>
<dbReference type="GO" id="GO:0003700">
    <property type="term" value="F:DNA-binding transcription factor activity"/>
    <property type="evidence" value="ECO:0007669"/>
    <property type="project" value="InterPro"/>
</dbReference>
<dbReference type="EMBL" id="CP048286">
    <property type="protein sequence ID" value="QHW31370.1"/>
    <property type="molecule type" value="Genomic_DNA"/>
</dbReference>
<keyword evidence="4" id="KW-0804">Transcription</keyword>
<dbReference type="Pfam" id="PF12833">
    <property type="entry name" value="HTH_18"/>
    <property type="match status" value="1"/>
</dbReference>
<dbReference type="InterPro" id="IPR037923">
    <property type="entry name" value="HTH-like"/>
</dbReference>
<evidence type="ECO:0000313" key="6">
    <source>
        <dbReference type="EMBL" id="QHW31370.1"/>
    </source>
</evidence>
<keyword evidence="7" id="KW-1185">Reference proteome</keyword>
<name>A0A6C0NYP6_9BACL</name>
<protein>
    <submittedName>
        <fullName evidence="6">AraC family transcriptional regulator</fullName>
    </submittedName>
</protein>
<accession>A0A6C0NYP6</accession>
<dbReference type="InterPro" id="IPR050204">
    <property type="entry name" value="AraC_XylS_family_regulators"/>
</dbReference>
<evidence type="ECO:0000313" key="7">
    <source>
        <dbReference type="Proteomes" id="UP000479114"/>
    </source>
</evidence>
<dbReference type="AlphaFoldDB" id="A0A6C0NYP6"/>
<dbReference type="GO" id="GO:0043565">
    <property type="term" value="F:sequence-specific DNA binding"/>
    <property type="evidence" value="ECO:0007669"/>
    <property type="project" value="InterPro"/>
</dbReference>
<reference evidence="6 7" key="1">
    <citation type="submission" date="2020-02" db="EMBL/GenBank/DDBJ databases">
        <title>Paenibacillus sp. nov., isolated from rhizosphere soil of tomato.</title>
        <authorList>
            <person name="Weon H.-Y."/>
            <person name="Lee S.A."/>
        </authorList>
    </citation>
    <scope>NUCLEOTIDE SEQUENCE [LARGE SCALE GENOMIC DNA]</scope>
    <source>
        <strain evidence="6 7">14171R-81</strain>
    </source>
</reference>
<keyword evidence="3" id="KW-0010">Activator</keyword>
<dbReference type="KEGG" id="prz:GZH47_11300"/>
<dbReference type="InterPro" id="IPR018062">
    <property type="entry name" value="HTH_AraC-typ_CS"/>
</dbReference>
<dbReference type="PANTHER" id="PTHR46796">
    <property type="entry name" value="HTH-TYPE TRANSCRIPTIONAL ACTIVATOR RHAS-RELATED"/>
    <property type="match status" value="1"/>
</dbReference>
<gene>
    <name evidence="6" type="ORF">GZH47_11300</name>
</gene>
<dbReference type="InterPro" id="IPR003313">
    <property type="entry name" value="AraC-bd"/>
</dbReference>
<sequence>MNGKLEFFLYKSHEPGTYVDFHKHSCYELVYYVSGSGTMNLGGRTLVYAPGTMTMTRPDYMHDERHDEETEVIFFGFRYDDFPVPLQNGLIADTEERTVLSLMLTMKEELLAQKAHYVPRTNLLLNEIILLLGRQSETAAPQDEHRPERLFYARRYLDENFTQPVELRTLAELSGYSEDHFRHLFKEQTGLPPGQYILRKRLEAAKDRLLHTAQTVSAIGMDCGFSTTSQFIELFKRSFGVTPLQYRKIR</sequence>
<dbReference type="InterPro" id="IPR009057">
    <property type="entry name" value="Homeodomain-like_sf"/>
</dbReference>
<evidence type="ECO:0000256" key="3">
    <source>
        <dbReference type="ARBA" id="ARBA00023159"/>
    </source>
</evidence>
<dbReference type="InterPro" id="IPR018060">
    <property type="entry name" value="HTH_AraC"/>
</dbReference>
<dbReference type="Pfam" id="PF02311">
    <property type="entry name" value="AraC_binding"/>
    <property type="match status" value="1"/>
</dbReference>
<dbReference type="PANTHER" id="PTHR46796:SF6">
    <property type="entry name" value="ARAC SUBFAMILY"/>
    <property type="match status" value="1"/>
</dbReference>
<dbReference type="SUPFAM" id="SSF46689">
    <property type="entry name" value="Homeodomain-like"/>
    <property type="match status" value="2"/>
</dbReference>
<dbReference type="Gene3D" id="2.60.120.10">
    <property type="entry name" value="Jelly Rolls"/>
    <property type="match status" value="1"/>
</dbReference>
<evidence type="ECO:0000256" key="4">
    <source>
        <dbReference type="ARBA" id="ARBA00023163"/>
    </source>
</evidence>
<dbReference type="PROSITE" id="PS00041">
    <property type="entry name" value="HTH_ARAC_FAMILY_1"/>
    <property type="match status" value="1"/>
</dbReference>
<dbReference type="RefSeq" id="WP_162640178.1">
    <property type="nucleotide sequence ID" value="NZ_CP048286.1"/>
</dbReference>
<keyword evidence="2" id="KW-0238">DNA-binding</keyword>
<dbReference type="InterPro" id="IPR020449">
    <property type="entry name" value="Tscrpt_reg_AraC-type_HTH"/>
</dbReference>
<dbReference type="InterPro" id="IPR014710">
    <property type="entry name" value="RmlC-like_jellyroll"/>
</dbReference>
<dbReference type="Proteomes" id="UP000479114">
    <property type="component" value="Chromosome"/>
</dbReference>
<dbReference type="Gene3D" id="1.10.10.60">
    <property type="entry name" value="Homeodomain-like"/>
    <property type="match status" value="2"/>
</dbReference>
<organism evidence="6 7">
    <name type="scientific">Paenibacillus rhizovicinus</name>
    <dbReference type="NCBI Taxonomy" id="2704463"/>
    <lineage>
        <taxon>Bacteria</taxon>
        <taxon>Bacillati</taxon>
        <taxon>Bacillota</taxon>
        <taxon>Bacilli</taxon>
        <taxon>Bacillales</taxon>
        <taxon>Paenibacillaceae</taxon>
        <taxon>Paenibacillus</taxon>
    </lineage>
</organism>
<dbReference type="PRINTS" id="PR00032">
    <property type="entry name" value="HTHARAC"/>
</dbReference>
<dbReference type="SMART" id="SM00342">
    <property type="entry name" value="HTH_ARAC"/>
    <property type="match status" value="1"/>
</dbReference>
<evidence type="ECO:0000256" key="1">
    <source>
        <dbReference type="ARBA" id="ARBA00023015"/>
    </source>
</evidence>
<evidence type="ECO:0000259" key="5">
    <source>
        <dbReference type="PROSITE" id="PS01124"/>
    </source>
</evidence>
<evidence type="ECO:0000256" key="2">
    <source>
        <dbReference type="ARBA" id="ARBA00023125"/>
    </source>
</evidence>